<dbReference type="EMBL" id="JAAMOB010000021">
    <property type="protein sequence ID" value="KAF4098873.1"/>
    <property type="molecule type" value="Genomic_DNA"/>
</dbReference>
<gene>
    <name evidence="2" type="ORF">G5714_020903</name>
</gene>
<proteinExistence type="predicted"/>
<feature type="compositionally biased region" description="Basic residues" evidence="1">
    <location>
        <begin position="1"/>
        <end position="16"/>
    </location>
</feature>
<keyword evidence="3" id="KW-1185">Reference proteome</keyword>
<organism evidence="2 3">
    <name type="scientific">Onychostoma macrolepis</name>
    <dbReference type="NCBI Taxonomy" id="369639"/>
    <lineage>
        <taxon>Eukaryota</taxon>
        <taxon>Metazoa</taxon>
        <taxon>Chordata</taxon>
        <taxon>Craniata</taxon>
        <taxon>Vertebrata</taxon>
        <taxon>Euteleostomi</taxon>
        <taxon>Actinopterygii</taxon>
        <taxon>Neopterygii</taxon>
        <taxon>Teleostei</taxon>
        <taxon>Ostariophysi</taxon>
        <taxon>Cypriniformes</taxon>
        <taxon>Cyprinidae</taxon>
        <taxon>Acrossocheilinae</taxon>
        <taxon>Onychostoma</taxon>
    </lineage>
</organism>
<accession>A0A7J6BWJ2</accession>
<evidence type="ECO:0000313" key="2">
    <source>
        <dbReference type="EMBL" id="KAF4098873.1"/>
    </source>
</evidence>
<feature type="compositionally biased region" description="Basic and acidic residues" evidence="1">
    <location>
        <begin position="51"/>
        <end position="70"/>
    </location>
</feature>
<feature type="region of interest" description="Disordered" evidence="1">
    <location>
        <begin position="1"/>
        <end position="105"/>
    </location>
</feature>
<sequence>MPNKPRFNHQKNKKMKNKQEESQTKGSRDTNTVKPERCNSMDRLSPTLSRDQAEEAHSNESEKLQDEINKTHKGPPIHRILSESGSPDLAVTEGERKQVLTVSRR</sequence>
<feature type="compositionally biased region" description="Basic and acidic residues" evidence="1">
    <location>
        <begin position="17"/>
        <end position="28"/>
    </location>
</feature>
<dbReference type="Proteomes" id="UP000579812">
    <property type="component" value="Unassembled WGS sequence"/>
</dbReference>
<protein>
    <submittedName>
        <fullName evidence="2">Uncharacterized protein</fullName>
    </submittedName>
</protein>
<reference evidence="2 3" key="1">
    <citation type="submission" date="2020-04" db="EMBL/GenBank/DDBJ databases">
        <title>Chromosome-level genome assembly of a cyprinid fish Onychostoma macrolepis by integration of Nanopore Sequencing, Bionano and Hi-C technology.</title>
        <authorList>
            <person name="Wang D."/>
        </authorList>
    </citation>
    <scope>NUCLEOTIDE SEQUENCE [LARGE SCALE GENOMIC DNA]</scope>
    <source>
        <strain evidence="2">SWU-2019</strain>
        <tissue evidence="2">Muscle</tissue>
    </source>
</reference>
<name>A0A7J6BWJ2_9TELE</name>
<evidence type="ECO:0000313" key="3">
    <source>
        <dbReference type="Proteomes" id="UP000579812"/>
    </source>
</evidence>
<comment type="caution">
    <text evidence="2">The sequence shown here is derived from an EMBL/GenBank/DDBJ whole genome shotgun (WGS) entry which is preliminary data.</text>
</comment>
<dbReference type="AlphaFoldDB" id="A0A7J6BWJ2"/>
<evidence type="ECO:0000256" key="1">
    <source>
        <dbReference type="SAM" id="MobiDB-lite"/>
    </source>
</evidence>